<sequence>QVDKLLSMPAAARFVSERQGPGGRTLRFLQGHHALELANLVFGFDGWSSEVGKAEVVPADFLGDRSVARPKMFVRCHVRVVLAEHLGSAHREDTGYGSSFDNDPYMAFQNAAKEAVTNGLKRALAQFGESTGGCFKDAAYLGWARKERESQG</sequence>
<dbReference type="EMBL" id="MU006737">
    <property type="protein sequence ID" value="KAF2623333.1"/>
    <property type="molecule type" value="Genomic_DNA"/>
</dbReference>
<reference evidence="1" key="1">
    <citation type="journal article" date="2020" name="Stud. Mycol.">
        <title>101 Dothideomycetes genomes: a test case for predicting lifestyles and emergence of pathogens.</title>
        <authorList>
            <person name="Haridas S."/>
            <person name="Albert R."/>
            <person name="Binder M."/>
            <person name="Bloem J."/>
            <person name="Labutti K."/>
            <person name="Salamov A."/>
            <person name="Andreopoulos B."/>
            <person name="Baker S."/>
            <person name="Barry K."/>
            <person name="Bills G."/>
            <person name="Bluhm B."/>
            <person name="Cannon C."/>
            <person name="Castanera R."/>
            <person name="Culley D."/>
            <person name="Daum C."/>
            <person name="Ezra D."/>
            <person name="Gonzalez J."/>
            <person name="Henrissat B."/>
            <person name="Kuo A."/>
            <person name="Liang C."/>
            <person name="Lipzen A."/>
            <person name="Lutzoni F."/>
            <person name="Magnuson J."/>
            <person name="Mondo S."/>
            <person name="Nolan M."/>
            <person name="Ohm R."/>
            <person name="Pangilinan J."/>
            <person name="Park H.-J."/>
            <person name="Ramirez L."/>
            <person name="Alfaro M."/>
            <person name="Sun H."/>
            <person name="Tritt A."/>
            <person name="Yoshinaga Y."/>
            <person name="Zwiers L.-H."/>
            <person name="Turgeon B."/>
            <person name="Goodwin S."/>
            <person name="Spatafora J."/>
            <person name="Crous P."/>
            <person name="Grigoriev I."/>
        </authorList>
    </citation>
    <scope>NUCLEOTIDE SEQUENCE</scope>
    <source>
        <strain evidence="1">CBS 525.71</strain>
    </source>
</reference>
<evidence type="ECO:0000313" key="1">
    <source>
        <dbReference type="EMBL" id="KAF2623333.1"/>
    </source>
</evidence>
<accession>A0ACB6RQC4</accession>
<dbReference type="Proteomes" id="UP000799754">
    <property type="component" value="Unassembled WGS sequence"/>
</dbReference>
<keyword evidence="2" id="KW-1185">Reference proteome</keyword>
<gene>
    <name evidence="1" type="ORF">BU25DRAFT_303304</name>
</gene>
<feature type="non-terminal residue" evidence="1">
    <location>
        <position position="152"/>
    </location>
</feature>
<proteinExistence type="predicted"/>
<protein>
    <submittedName>
        <fullName evidence="1">DsRNA-binding domain-like protein</fullName>
    </submittedName>
</protein>
<organism evidence="1 2">
    <name type="scientific">Macroventuria anomochaeta</name>
    <dbReference type="NCBI Taxonomy" id="301207"/>
    <lineage>
        <taxon>Eukaryota</taxon>
        <taxon>Fungi</taxon>
        <taxon>Dikarya</taxon>
        <taxon>Ascomycota</taxon>
        <taxon>Pezizomycotina</taxon>
        <taxon>Dothideomycetes</taxon>
        <taxon>Pleosporomycetidae</taxon>
        <taxon>Pleosporales</taxon>
        <taxon>Pleosporineae</taxon>
        <taxon>Didymellaceae</taxon>
        <taxon>Macroventuria</taxon>
    </lineage>
</organism>
<feature type="non-terminal residue" evidence="1">
    <location>
        <position position="1"/>
    </location>
</feature>
<comment type="caution">
    <text evidence="1">The sequence shown here is derived from an EMBL/GenBank/DDBJ whole genome shotgun (WGS) entry which is preliminary data.</text>
</comment>
<evidence type="ECO:0000313" key="2">
    <source>
        <dbReference type="Proteomes" id="UP000799754"/>
    </source>
</evidence>
<name>A0ACB6RQC4_9PLEO</name>